<feature type="transmembrane region" description="Helical" evidence="1">
    <location>
        <begin position="65"/>
        <end position="82"/>
    </location>
</feature>
<dbReference type="KEGG" id="palb:EJC50_02005"/>
<feature type="transmembrane region" description="Helical" evidence="1">
    <location>
        <begin position="102"/>
        <end position="122"/>
    </location>
</feature>
<evidence type="ECO:0000313" key="3">
    <source>
        <dbReference type="Proteomes" id="UP000272528"/>
    </source>
</evidence>
<protein>
    <recommendedName>
        <fullName evidence="4">Oligosaccharide repeat unit polymerase</fullName>
    </recommendedName>
</protein>
<feature type="transmembrane region" description="Helical" evidence="1">
    <location>
        <begin position="361"/>
        <end position="383"/>
    </location>
</feature>
<feature type="transmembrane region" description="Helical" evidence="1">
    <location>
        <begin position="189"/>
        <end position="206"/>
    </location>
</feature>
<sequence>MLFYAQPIVYFITGEEYSYDFSSIKTLVIITVLGIHFFILGNLVFNTKKLISINVEIPQRQINQAINFSILITLLCIMLLFVDAKTFNVLNLGRLDLKNAGSLLRITATFGLYLTSVLFFLVYFTAKKRSRFNIILWTIFVIVLEIIIFLFYRTRSLLVVHLASCLVGYYYSYAYFSSEIKIKTKKGKALLFGVIIVCIAIFTRFFRGYLQPGSDISTFEINWKSFLQKSVEDGDLGYSSTVLKVINLVPNTYDYLNGQSYWKLLLTPIPRSIWSEKPLNTETIVGGWLFPEIRGMSVPPGIIGDLYLNFGVYGVLLMIVFGIGFSLLDRKVTFKGFLIWAVSSTWIFHLVRGGFTNPIMIFFIQYYFINFIIKRYFLGVIIHNSSQKLLRGRLKGVSTLRLEADSQINKMGGT</sequence>
<feature type="transmembrane region" description="Helical" evidence="1">
    <location>
        <begin position="337"/>
        <end position="355"/>
    </location>
</feature>
<keyword evidence="1" id="KW-0812">Transmembrane</keyword>
<name>A0A3S8ZYL7_9BACL</name>
<keyword evidence="1" id="KW-1133">Transmembrane helix</keyword>
<keyword evidence="1" id="KW-0472">Membrane</keyword>
<evidence type="ECO:0000256" key="1">
    <source>
        <dbReference type="SAM" id="Phobius"/>
    </source>
</evidence>
<gene>
    <name evidence="2" type="ORF">EJC50_02005</name>
</gene>
<evidence type="ECO:0000313" key="2">
    <source>
        <dbReference type="EMBL" id="AZN38583.1"/>
    </source>
</evidence>
<dbReference type="AlphaFoldDB" id="A0A3S8ZYL7"/>
<feature type="transmembrane region" description="Helical" evidence="1">
    <location>
        <begin position="26"/>
        <end position="45"/>
    </location>
</feature>
<keyword evidence="3" id="KW-1185">Reference proteome</keyword>
<accession>A0A3S8ZYL7</accession>
<feature type="transmembrane region" description="Helical" evidence="1">
    <location>
        <begin position="306"/>
        <end position="325"/>
    </location>
</feature>
<dbReference type="Proteomes" id="UP000272528">
    <property type="component" value="Chromosome"/>
</dbReference>
<evidence type="ECO:0008006" key="4">
    <source>
        <dbReference type="Google" id="ProtNLM"/>
    </source>
</evidence>
<reference evidence="3" key="1">
    <citation type="submission" date="2018-12" db="EMBL/GenBank/DDBJ databases">
        <title>Genome sequence of Peanibacillus sp.</title>
        <authorList>
            <person name="Subramani G."/>
            <person name="Srinivasan S."/>
            <person name="Kim M.K."/>
        </authorList>
    </citation>
    <scope>NUCLEOTIDE SEQUENCE [LARGE SCALE GENOMIC DNA]</scope>
    <source>
        <strain evidence="3">18JY67-1</strain>
    </source>
</reference>
<proteinExistence type="predicted"/>
<dbReference type="OrthoDB" id="2085807at2"/>
<feature type="transmembrane region" description="Helical" evidence="1">
    <location>
        <begin position="158"/>
        <end position="177"/>
    </location>
</feature>
<feature type="transmembrane region" description="Helical" evidence="1">
    <location>
        <begin position="134"/>
        <end position="152"/>
    </location>
</feature>
<dbReference type="EMBL" id="CP034437">
    <property type="protein sequence ID" value="AZN38583.1"/>
    <property type="molecule type" value="Genomic_DNA"/>
</dbReference>
<organism evidence="2 3">
    <name type="scientific">Paenibacillus albus</name>
    <dbReference type="NCBI Taxonomy" id="2495582"/>
    <lineage>
        <taxon>Bacteria</taxon>
        <taxon>Bacillati</taxon>
        <taxon>Bacillota</taxon>
        <taxon>Bacilli</taxon>
        <taxon>Bacillales</taxon>
        <taxon>Paenibacillaceae</taxon>
        <taxon>Paenibacillus</taxon>
    </lineage>
</organism>